<proteinExistence type="predicted"/>
<evidence type="ECO:0008006" key="5">
    <source>
        <dbReference type="Google" id="ProtNLM"/>
    </source>
</evidence>
<feature type="compositionally biased region" description="Low complexity" evidence="1">
    <location>
        <begin position="331"/>
        <end position="345"/>
    </location>
</feature>
<dbReference type="InParanoid" id="A0A6I8UHA3"/>
<feature type="region of interest" description="Disordered" evidence="1">
    <location>
        <begin position="183"/>
        <end position="226"/>
    </location>
</feature>
<gene>
    <name evidence="4" type="primary">LOC4815685</name>
</gene>
<dbReference type="KEGG" id="dpo:4815685"/>
<feature type="compositionally biased region" description="Low complexity" evidence="1">
    <location>
        <begin position="473"/>
        <end position="484"/>
    </location>
</feature>
<sequence length="632" mass="70914">MRLALILCTLSAAVCLASGLGQPEAPTKASSYPKKVTTLKKRPTKTPTAATTSTSGSTTSGRGGTSSSGTTTKPSKPRVKIGKTTRPSTVTRGSTKAPALAASFSNLPADDLEFIKELDKQFKLHGDKIKIKVERDNSTGSGGKNSKRTIEGDLGYGYAHQGYDYTPPKFMFYPYSQHDIPATEAPLDTYGSYAPSGFAHPQPQEPEEPQEHQQPPQQQQQQHVTSVTIEPSYSYELKPQTTYETQPPHPTQPQEHQPHQAHPSHGLEQPQIDLPQEEEHADQGGYQEPVIVLRIPGPAKYAAHLQTLLQQYLEIRAAQYLSLLQEAEQHQQQQQQHHQHQQQQQPLDLSQQYGAPDQGPYHPDVSYSHQLAPTPQPVQYAAIDDVYQSYKGRHQQQQQHQQQVQQYEQPPHEAYYTPTGYQQQTQFYYAQPQSHGHGQGQAQPQLYLIAMAPQPEYVDAAPQADYGEPLPHQPQQQHQAQQQPIYVPESEPPTAPEAEHEQEQEHSLPITENNPRPTHTKVIFNSHPSHMYPTLRQYSQQQQQQQHHHQEQQEEQQEGASEESAPSQQPYNYHAHGLKMRQGKRSAKAHPEAAAAAVGDQRLQQIREYVREKLGAEMGSAVEYKTTQLLEG</sequence>
<keyword evidence="2" id="KW-0732">Signal</keyword>
<feature type="compositionally biased region" description="Low complexity" evidence="1">
    <location>
        <begin position="241"/>
        <end position="263"/>
    </location>
</feature>
<name>A0A6I8UHA3_DROPS</name>
<reference evidence="4" key="1">
    <citation type="submission" date="2025-08" db="UniProtKB">
        <authorList>
            <consortium name="RefSeq"/>
        </authorList>
    </citation>
    <scope>IDENTIFICATION</scope>
    <source>
        <strain evidence="4">MV-25-SWS-2005</strain>
        <tissue evidence="4">Whole body</tissue>
    </source>
</reference>
<feature type="region of interest" description="Disordered" evidence="1">
    <location>
        <begin position="241"/>
        <end position="268"/>
    </location>
</feature>
<dbReference type="FunCoup" id="A0A6I8UHA3">
    <property type="interactions" value="2"/>
</dbReference>
<feature type="compositionally biased region" description="Low complexity" evidence="1">
    <location>
        <begin position="212"/>
        <end position="223"/>
    </location>
</feature>
<evidence type="ECO:0000256" key="2">
    <source>
        <dbReference type="SAM" id="SignalP"/>
    </source>
</evidence>
<feature type="chain" id="PRO_5026168010" description="Mediator of RNA polymerase II transcription subunit 15" evidence="2">
    <location>
        <begin position="20"/>
        <end position="632"/>
    </location>
</feature>
<dbReference type="Proteomes" id="UP000001819">
    <property type="component" value="Chromosome X"/>
</dbReference>
<feature type="region of interest" description="Disordered" evidence="1">
    <location>
        <begin position="461"/>
        <end position="571"/>
    </location>
</feature>
<feature type="signal peptide" evidence="2">
    <location>
        <begin position="1"/>
        <end position="19"/>
    </location>
</feature>
<organism evidence="3 4">
    <name type="scientific">Drosophila pseudoobscura pseudoobscura</name>
    <name type="common">Fruit fly</name>
    <dbReference type="NCBI Taxonomy" id="46245"/>
    <lineage>
        <taxon>Eukaryota</taxon>
        <taxon>Metazoa</taxon>
        <taxon>Ecdysozoa</taxon>
        <taxon>Arthropoda</taxon>
        <taxon>Hexapoda</taxon>
        <taxon>Insecta</taxon>
        <taxon>Pterygota</taxon>
        <taxon>Neoptera</taxon>
        <taxon>Endopterygota</taxon>
        <taxon>Diptera</taxon>
        <taxon>Brachycera</taxon>
        <taxon>Muscomorpha</taxon>
        <taxon>Ephydroidea</taxon>
        <taxon>Drosophilidae</taxon>
        <taxon>Drosophila</taxon>
        <taxon>Sophophora</taxon>
    </lineage>
</organism>
<feature type="region of interest" description="Disordered" evidence="1">
    <location>
        <begin position="331"/>
        <end position="372"/>
    </location>
</feature>
<feature type="compositionally biased region" description="Basic and acidic residues" evidence="1">
    <location>
        <begin position="497"/>
        <end position="506"/>
    </location>
</feature>
<protein>
    <recommendedName>
        <fullName evidence="5">Mediator of RNA polymerase II transcription subunit 15</fullName>
    </recommendedName>
</protein>
<evidence type="ECO:0000256" key="1">
    <source>
        <dbReference type="SAM" id="MobiDB-lite"/>
    </source>
</evidence>
<feature type="compositionally biased region" description="Polar residues" evidence="1">
    <location>
        <begin position="85"/>
        <end position="94"/>
    </location>
</feature>
<evidence type="ECO:0000313" key="3">
    <source>
        <dbReference type="Proteomes" id="UP000001819"/>
    </source>
</evidence>
<dbReference type="RefSeq" id="XP_001355465.3">
    <property type="nucleotide sequence ID" value="XM_001355429.4"/>
</dbReference>
<feature type="compositionally biased region" description="Low complexity" evidence="1">
    <location>
        <begin position="45"/>
        <end position="60"/>
    </location>
</feature>
<feature type="region of interest" description="Disordered" evidence="1">
    <location>
        <begin position="21"/>
        <end position="96"/>
    </location>
</feature>
<accession>A0A6I8UHA3</accession>
<keyword evidence="3" id="KW-1185">Reference proteome</keyword>
<dbReference type="AlphaFoldDB" id="A0A6I8UHA3"/>
<evidence type="ECO:0000313" key="4">
    <source>
        <dbReference type="RefSeq" id="XP_001355465.3"/>
    </source>
</evidence>